<dbReference type="EMBL" id="CM018032">
    <property type="protein sequence ID" value="KAA8547680.1"/>
    <property type="molecule type" value="Genomic_DNA"/>
</dbReference>
<protein>
    <submittedName>
        <fullName evidence="1">Uncharacterized protein</fullName>
    </submittedName>
</protein>
<dbReference type="Proteomes" id="UP000325577">
    <property type="component" value="Linkage Group LG1"/>
</dbReference>
<proteinExistence type="predicted"/>
<organism evidence="1 2">
    <name type="scientific">Nyssa sinensis</name>
    <dbReference type="NCBI Taxonomy" id="561372"/>
    <lineage>
        <taxon>Eukaryota</taxon>
        <taxon>Viridiplantae</taxon>
        <taxon>Streptophyta</taxon>
        <taxon>Embryophyta</taxon>
        <taxon>Tracheophyta</taxon>
        <taxon>Spermatophyta</taxon>
        <taxon>Magnoliopsida</taxon>
        <taxon>eudicotyledons</taxon>
        <taxon>Gunneridae</taxon>
        <taxon>Pentapetalae</taxon>
        <taxon>asterids</taxon>
        <taxon>Cornales</taxon>
        <taxon>Nyssaceae</taxon>
        <taxon>Nyssa</taxon>
    </lineage>
</organism>
<reference evidence="1 2" key="1">
    <citation type="submission" date="2019-09" db="EMBL/GenBank/DDBJ databases">
        <title>A chromosome-level genome assembly of the Chinese tupelo Nyssa sinensis.</title>
        <authorList>
            <person name="Yang X."/>
            <person name="Kang M."/>
            <person name="Yang Y."/>
            <person name="Xiong H."/>
            <person name="Wang M."/>
            <person name="Zhang Z."/>
            <person name="Wang Z."/>
            <person name="Wu H."/>
            <person name="Ma T."/>
            <person name="Liu J."/>
            <person name="Xi Z."/>
        </authorList>
    </citation>
    <scope>NUCLEOTIDE SEQUENCE [LARGE SCALE GENOMIC DNA]</scope>
    <source>
        <strain evidence="1">J267</strain>
        <tissue evidence="1">Leaf</tissue>
    </source>
</reference>
<evidence type="ECO:0000313" key="1">
    <source>
        <dbReference type="EMBL" id="KAA8547680.1"/>
    </source>
</evidence>
<sequence length="75" mass="8418">MQAGGEGRPHAPWSCLQTLLKWKGRKRIFGGTNDYNTALVLLSLFNLIYQNSELNSYFFFGFPDVSGISLRSVST</sequence>
<name>A0A5J5C0I4_9ASTE</name>
<keyword evidence="2" id="KW-1185">Reference proteome</keyword>
<gene>
    <name evidence="1" type="ORF">F0562_004109</name>
</gene>
<accession>A0A5J5C0I4</accession>
<evidence type="ECO:0000313" key="2">
    <source>
        <dbReference type="Proteomes" id="UP000325577"/>
    </source>
</evidence>
<dbReference type="AlphaFoldDB" id="A0A5J5C0I4"/>